<dbReference type="SUPFAM" id="SSF56059">
    <property type="entry name" value="Glutathione synthetase ATP-binding domain-like"/>
    <property type="match status" value="1"/>
</dbReference>
<dbReference type="InterPro" id="IPR013815">
    <property type="entry name" value="ATP_grasp_subdomain_1"/>
</dbReference>
<proteinExistence type="predicted"/>
<evidence type="ECO:0000256" key="1">
    <source>
        <dbReference type="PROSITE-ProRule" id="PRU00409"/>
    </source>
</evidence>
<feature type="domain" description="ATP-grasp" evidence="2">
    <location>
        <begin position="62"/>
        <end position="317"/>
    </location>
</feature>
<reference evidence="4" key="1">
    <citation type="submission" date="2014-09" db="EMBL/GenBank/DDBJ databases">
        <authorList>
            <person name="Gomez-Valero L."/>
        </authorList>
    </citation>
    <scope>NUCLEOTIDE SEQUENCE [LARGE SCALE GENOMIC DNA]</scope>
    <source>
        <strain evidence="4">ATCC700992</strain>
    </source>
</reference>
<dbReference type="PROSITE" id="PS50975">
    <property type="entry name" value="ATP_GRASP"/>
    <property type="match status" value="1"/>
</dbReference>
<dbReference type="OrthoDB" id="9803907at2"/>
<evidence type="ECO:0000313" key="3">
    <source>
        <dbReference type="EMBL" id="CEG56642.1"/>
    </source>
</evidence>
<dbReference type="GO" id="GO:0003824">
    <property type="term" value="F:catalytic activity"/>
    <property type="evidence" value="ECO:0007669"/>
    <property type="project" value="UniProtKB-ARBA"/>
</dbReference>
<keyword evidence="4" id="KW-1185">Reference proteome</keyword>
<name>A0A098G2D4_9GAMM</name>
<dbReference type="RefSeq" id="WP_045095272.1">
    <property type="nucleotide sequence ID" value="NZ_LN614827.1"/>
</dbReference>
<dbReference type="HOGENOM" id="CLU_065785_0_0_6"/>
<dbReference type="Gene3D" id="3.30.470.20">
    <property type="entry name" value="ATP-grasp fold, B domain"/>
    <property type="match status" value="1"/>
</dbReference>
<organism evidence="3 4">
    <name type="scientific">Legionella fallonii LLAP-10</name>
    <dbReference type="NCBI Taxonomy" id="1212491"/>
    <lineage>
        <taxon>Bacteria</taxon>
        <taxon>Pseudomonadati</taxon>
        <taxon>Pseudomonadota</taxon>
        <taxon>Gammaproteobacteria</taxon>
        <taxon>Legionellales</taxon>
        <taxon>Legionellaceae</taxon>
        <taxon>Legionella</taxon>
    </lineage>
</organism>
<keyword evidence="1" id="KW-0547">Nucleotide-binding</keyword>
<dbReference type="InterPro" id="IPR011761">
    <property type="entry name" value="ATP-grasp"/>
</dbReference>
<gene>
    <name evidence="3" type="ORF">LFA_1213</name>
</gene>
<dbReference type="Gene3D" id="3.30.1490.20">
    <property type="entry name" value="ATP-grasp fold, A domain"/>
    <property type="match status" value="1"/>
</dbReference>
<dbReference type="GO" id="GO:0046872">
    <property type="term" value="F:metal ion binding"/>
    <property type="evidence" value="ECO:0007669"/>
    <property type="project" value="InterPro"/>
</dbReference>
<evidence type="ECO:0000313" key="4">
    <source>
        <dbReference type="Proteomes" id="UP000032430"/>
    </source>
</evidence>
<dbReference type="KEGG" id="lfa:LFA_1213"/>
<keyword evidence="1" id="KW-0067">ATP-binding</keyword>
<dbReference type="AlphaFoldDB" id="A0A098G2D4"/>
<sequence length="346" mass="39560">MNKTINAYYESALSLKLPIIYIDEVKGLNVHLGNKNYFLLRDITQMNNASSIFISNNKYFIRSLFQDENIPVPKGISLSRADFLKTSLTGLVQGMQFPLVAKPMLGSHKGEDVLCNIKEIEGLSNYLKFMFKKHKFMLIEEYHTGLKEYQVLLLNGRILSVVERRKPTVIGDGVNSMAQLIMLQYNMSKNHYSKLLGDNCEDYINCLKEQDITPDKILKKNQIAKIRNAITPTLMGYTHALGRRINKKNAFLIRKTAKITGLDLVSLEILCEDINKPFTKSNWFILGVNSPSDITIHESPKSGKAVNVSKKILKQIIYRHPVAYLLHRLKLIYFNLTRDSDNGPKY</sequence>
<evidence type="ECO:0000259" key="2">
    <source>
        <dbReference type="PROSITE" id="PS50975"/>
    </source>
</evidence>
<dbReference type="Proteomes" id="UP000032430">
    <property type="component" value="Chromosome I"/>
</dbReference>
<dbReference type="STRING" id="1212491.LFA_1213"/>
<accession>A0A098G2D4</accession>
<dbReference type="GO" id="GO:0005524">
    <property type="term" value="F:ATP binding"/>
    <property type="evidence" value="ECO:0007669"/>
    <property type="project" value="UniProtKB-UniRule"/>
</dbReference>
<dbReference type="EMBL" id="LN614827">
    <property type="protein sequence ID" value="CEG56642.1"/>
    <property type="molecule type" value="Genomic_DNA"/>
</dbReference>
<protein>
    <submittedName>
        <fullName evidence="3">Putative cyanophycin synthase</fullName>
    </submittedName>
</protein>